<feature type="region of interest" description="Disordered" evidence="1">
    <location>
        <begin position="1035"/>
        <end position="1075"/>
    </location>
</feature>
<reference evidence="3" key="1">
    <citation type="submission" date="2021-07" db="EMBL/GenBank/DDBJ databases">
        <title>Draft genome of Mortierella alpina, strain LL118, isolated from an aspen leaf litter sample.</title>
        <authorList>
            <person name="Yang S."/>
            <person name="Vinatzer B.A."/>
        </authorList>
    </citation>
    <scope>NUCLEOTIDE SEQUENCE</scope>
    <source>
        <strain evidence="3">LL118</strain>
    </source>
</reference>
<accession>A0A9P8A6S3</accession>
<proteinExistence type="predicted"/>
<dbReference type="InterPro" id="IPR000198">
    <property type="entry name" value="RhoGAP_dom"/>
</dbReference>
<evidence type="ECO:0000256" key="1">
    <source>
        <dbReference type="SAM" id="MobiDB-lite"/>
    </source>
</evidence>
<gene>
    <name evidence="3" type="ORF">KVV02_007205</name>
</gene>
<protein>
    <recommendedName>
        <fullName evidence="2">Rho-GAP domain-containing protein</fullName>
    </recommendedName>
</protein>
<dbReference type="SUPFAM" id="SSF48350">
    <property type="entry name" value="GTPase activation domain, GAP"/>
    <property type="match status" value="1"/>
</dbReference>
<name>A0A9P8A6S3_MORAP</name>
<feature type="domain" description="Rho-GAP" evidence="2">
    <location>
        <begin position="130"/>
        <end position="307"/>
    </location>
</feature>
<dbReference type="GO" id="GO:0007165">
    <property type="term" value="P:signal transduction"/>
    <property type="evidence" value="ECO:0007669"/>
    <property type="project" value="InterPro"/>
</dbReference>
<dbReference type="InterPro" id="IPR008936">
    <property type="entry name" value="Rho_GTPase_activation_prot"/>
</dbReference>
<feature type="region of interest" description="Disordered" evidence="1">
    <location>
        <begin position="1"/>
        <end position="26"/>
    </location>
</feature>
<evidence type="ECO:0000313" key="3">
    <source>
        <dbReference type="EMBL" id="KAG9324635.1"/>
    </source>
</evidence>
<evidence type="ECO:0000313" key="4">
    <source>
        <dbReference type="Proteomes" id="UP000717515"/>
    </source>
</evidence>
<dbReference type="Gene3D" id="1.10.555.10">
    <property type="entry name" value="Rho GTPase activation protein"/>
    <property type="match status" value="1"/>
</dbReference>
<feature type="region of interest" description="Disordered" evidence="1">
    <location>
        <begin position="804"/>
        <end position="850"/>
    </location>
</feature>
<comment type="caution">
    <text evidence="3">The sequence shown here is derived from an EMBL/GenBank/DDBJ whole genome shotgun (WGS) entry which is preliminary data.</text>
</comment>
<feature type="compositionally biased region" description="Polar residues" evidence="1">
    <location>
        <begin position="627"/>
        <end position="639"/>
    </location>
</feature>
<sequence>MSKPHRASTLGFSSQPKARTTGGITRPYSSFSLYNNNAVGSLQLDPQDRSHSLVHKPSVSTILSSSTYTHSYTTHPTLAETNLRKQVSKKDVLKQQLKQQQKIHQKKTLPLFPTERTRGSSSIQDALRPVDIAQIELMPIEFSHKIIMSCIDEIKLRGLKHKYLFRNAFYSPSVEAALKLAMDPKKSNLFSVKMMRMDTVGGLLTTVLSRTYPPLIPPHFQDLFQNPNGRFFFELLGMLPELNRFLFVEILDLCCDLVDHQMDNCVSHSKLAIYPGSCCFGLDEYMPTWDTRYLMTKDLKKFSGAFYHVIYAYREERDLSAEELQQKLDSRDRLLQQERLSSLEQEHGLESAQAILRMEARIALGLSAESPGMAQQPILGDDMKEISLYADRQEKVVADDAISVLDIQLEDGNIVSVAPILDRVPEDVGPREEDPEMVLADLRRSVSVASLGYSSSENSSSTSRFQYSRTSLSAATTTTSFTLSSSSSSSTIASTKYSRTVRMVPVAQLSRERERERQRGLIRTKSLARFGSIAQNTYPVSPGDIFGISRHAKEQRELQEFLLIARSVKSRKRRRKNMAGKRITQWQLHNKILHRNNVHAITASQQRFHHHHHHHHHNHHHNHHHLTYQSQHSPSSRESLSYPCSHLTPCAAKSIRRDRTRQFRKGIEVYQARGISVEDATKEYQHDLKKQRRREKKARHAAEQARAMARKQADLEASALAAASAALALEKINNSSMAEDQDVTMEEAEVLEAFDYLTDQEFEQFMTLAGLTMTDVNRIRDKAAVAALNQVTKEIQATADAEIDRLAVSPPTPVENDDDKGASLKSPARPLPPRTTFKSEASSRDDQSHATAALVAIEDLEWSKKGQRPLSLPHMTSMDLLLKHTTVIGDGNLRCYPTQPLARAVNNRGTSTTTTAAAAVAMPETSYGGLLSLAATSLMTAGDKNVVTERKSEESNASSTETAVEGGVVMTTLGIMNHHTLITTTKAPSYNTTPMAPAAAAAAVMMPQERIFEFETVLDDQESDDELDFLEVDHSDIDHPIQATDSDHAEQRRKEDQDDEDEEAEELRELLESMTEEERSEFLRLSRSEELPTNVFDLGVAG</sequence>
<dbReference type="PROSITE" id="PS50238">
    <property type="entry name" value="RHOGAP"/>
    <property type="match status" value="1"/>
</dbReference>
<feature type="region of interest" description="Disordered" evidence="1">
    <location>
        <begin position="606"/>
        <end position="641"/>
    </location>
</feature>
<feature type="compositionally biased region" description="Basic and acidic residues" evidence="1">
    <location>
        <begin position="1035"/>
        <end position="1056"/>
    </location>
</feature>
<dbReference type="EMBL" id="JAIFTL010000061">
    <property type="protein sequence ID" value="KAG9324635.1"/>
    <property type="molecule type" value="Genomic_DNA"/>
</dbReference>
<feature type="compositionally biased region" description="Basic residues" evidence="1">
    <location>
        <begin position="607"/>
        <end position="626"/>
    </location>
</feature>
<dbReference type="Proteomes" id="UP000717515">
    <property type="component" value="Unassembled WGS sequence"/>
</dbReference>
<feature type="compositionally biased region" description="Acidic residues" evidence="1">
    <location>
        <begin position="1057"/>
        <end position="1066"/>
    </location>
</feature>
<dbReference type="AlphaFoldDB" id="A0A9P8A6S3"/>
<evidence type="ECO:0000259" key="2">
    <source>
        <dbReference type="PROSITE" id="PS50238"/>
    </source>
</evidence>
<organism evidence="3 4">
    <name type="scientific">Mortierella alpina</name>
    <name type="common">Oleaginous fungus</name>
    <name type="synonym">Mortierella renispora</name>
    <dbReference type="NCBI Taxonomy" id="64518"/>
    <lineage>
        <taxon>Eukaryota</taxon>
        <taxon>Fungi</taxon>
        <taxon>Fungi incertae sedis</taxon>
        <taxon>Mucoromycota</taxon>
        <taxon>Mortierellomycotina</taxon>
        <taxon>Mortierellomycetes</taxon>
        <taxon>Mortierellales</taxon>
        <taxon>Mortierellaceae</taxon>
        <taxon>Mortierella</taxon>
    </lineage>
</organism>